<proteinExistence type="predicted"/>
<protein>
    <submittedName>
        <fullName evidence="1">Uncharacterized protein</fullName>
    </submittedName>
</protein>
<dbReference type="AlphaFoldDB" id="A0A379IPT7"/>
<sequence>MKRSKSVRAENESVPFFSFDFLYGDSTGLPESNYSVDDIKALTENIFRHVYRAYPTVPSPIYGH</sequence>
<organism evidence="1 2">
    <name type="scientific">Ectopseudomonas mendocina</name>
    <name type="common">Pseudomonas mendocina</name>
    <dbReference type="NCBI Taxonomy" id="300"/>
    <lineage>
        <taxon>Bacteria</taxon>
        <taxon>Pseudomonadati</taxon>
        <taxon>Pseudomonadota</taxon>
        <taxon>Gammaproteobacteria</taxon>
        <taxon>Pseudomonadales</taxon>
        <taxon>Pseudomonadaceae</taxon>
        <taxon>Ectopseudomonas</taxon>
    </lineage>
</organism>
<name>A0A379IPT7_ECTME</name>
<dbReference type="Proteomes" id="UP000254260">
    <property type="component" value="Unassembled WGS sequence"/>
</dbReference>
<evidence type="ECO:0000313" key="2">
    <source>
        <dbReference type="Proteomes" id="UP000254260"/>
    </source>
</evidence>
<reference evidence="1 2" key="1">
    <citation type="submission" date="2018-06" db="EMBL/GenBank/DDBJ databases">
        <authorList>
            <consortium name="Pathogen Informatics"/>
            <person name="Doyle S."/>
        </authorList>
    </citation>
    <scope>NUCLEOTIDE SEQUENCE [LARGE SCALE GENOMIC DNA]</scope>
    <source>
        <strain evidence="1 2">NCTC10899</strain>
    </source>
</reference>
<gene>
    <name evidence="1" type="ORF">NCTC10899_01070</name>
</gene>
<evidence type="ECO:0000313" key="1">
    <source>
        <dbReference type="EMBL" id="SUD38299.1"/>
    </source>
</evidence>
<accession>A0A379IPT7</accession>
<dbReference type="EMBL" id="UGUU01000001">
    <property type="protein sequence ID" value="SUD38299.1"/>
    <property type="molecule type" value="Genomic_DNA"/>
</dbReference>